<gene>
    <name evidence="2" type="ORF">TCM_005049</name>
</gene>
<evidence type="ECO:0000313" key="2">
    <source>
        <dbReference type="EMBL" id="EOX95601.1"/>
    </source>
</evidence>
<protein>
    <submittedName>
        <fullName evidence="2">Uncharacterized protein</fullName>
    </submittedName>
</protein>
<feature type="transmembrane region" description="Helical" evidence="1">
    <location>
        <begin position="6"/>
        <end position="27"/>
    </location>
</feature>
<keyword evidence="1" id="KW-0812">Transmembrane</keyword>
<reference evidence="2 3" key="1">
    <citation type="journal article" date="2013" name="Genome Biol.">
        <title>The genome sequence of the most widely cultivated cacao type and its use to identify candidate genes regulating pod color.</title>
        <authorList>
            <person name="Motamayor J.C."/>
            <person name="Mockaitis K."/>
            <person name="Schmutz J."/>
            <person name="Haiminen N."/>
            <person name="Iii D.L."/>
            <person name="Cornejo O."/>
            <person name="Findley S.D."/>
            <person name="Zheng P."/>
            <person name="Utro F."/>
            <person name="Royaert S."/>
            <person name="Saski C."/>
            <person name="Jenkins J."/>
            <person name="Podicheti R."/>
            <person name="Zhao M."/>
            <person name="Scheffler B.E."/>
            <person name="Stack J.C."/>
            <person name="Feltus F.A."/>
            <person name="Mustiga G.M."/>
            <person name="Amores F."/>
            <person name="Phillips W."/>
            <person name="Marelli J.P."/>
            <person name="May G.D."/>
            <person name="Shapiro H."/>
            <person name="Ma J."/>
            <person name="Bustamante C.D."/>
            <person name="Schnell R.J."/>
            <person name="Main D."/>
            <person name="Gilbert D."/>
            <person name="Parida L."/>
            <person name="Kuhn D.N."/>
        </authorList>
    </citation>
    <scope>NUCLEOTIDE SEQUENCE [LARGE SCALE GENOMIC DNA]</scope>
    <source>
        <strain evidence="3">cv. Matina 1-6</strain>
    </source>
</reference>
<dbReference type="PANTHER" id="PTHR36617:SF5">
    <property type="entry name" value="OS05G0421675 PROTEIN"/>
    <property type="match status" value="1"/>
</dbReference>
<dbReference type="InParanoid" id="A0A061DU62"/>
<accession>A0A061DU62</accession>
<organism evidence="2 3">
    <name type="scientific">Theobroma cacao</name>
    <name type="common">Cacao</name>
    <name type="synonym">Cocoa</name>
    <dbReference type="NCBI Taxonomy" id="3641"/>
    <lineage>
        <taxon>Eukaryota</taxon>
        <taxon>Viridiplantae</taxon>
        <taxon>Streptophyta</taxon>
        <taxon>Embryophyta</taxon>
        <taxon>Tracheophyta</taxon>
        <taxon>Spermatophyta</taxon>
        <taxon>Magnoliopsida</taxon>
        <taxon>eudicotyledons</taxon>
        <taxon>Gunneridae</taxon>
        <taxon>Pentapetalae</taxon>
        <taxon>rosids</taxon>
        <taxon>malvids</taxon>
        <taxon>Malvales</taxon>
        <taxon>Malvaceae</taxon>
        <taxon>Byttnerioideae</taxon>
        <taxon>Theobroma</taxon>
    </lineage>
</organism>
<dbReference type="HOGENOM" id="CLU_1565669_0_0_1"/>
<sequence length="171" mass="20301">MRDKWWWVEIVLRIISPCSVLISAYHVSLKPTRFHESENRKMVPSASWRCHIKRIGVSGDIMGWQSLNKTPIGHSVALSSLVGGFTLRSVFPRIYALVVKKLGYVSDFDSWTSDDWSWNIEFHRDDFNWEKEQWDSFQQLIHDCFISKDFQEKLTWKGHPSSNYFSHSFRW</sequence>
<dbReference type="AlphaFoldDB" id="A0A061DU62"/>
<dbReference type="EMBL" id="CM001879">
    <property type="protein sequence ID" value="EOX95601.1"/>
    <property type="molecule type" value="Genomic_DNA"/>
</dbReference>
<name>A0A061DU62_THECC</name>
<dbReference type="PANTHER" id="PTHR36617">
    <property type="entry name" value="PROTEIN, PUTATIVE-RELATED"/>
    <property type="match status" value="1"/>
</dbReference>
<dbReference type="Gramene" id="EOX95601">
    <property type="protein sequence ID" value="EOX95601"/>
    <property type="gene ID" value="TCM_005049"/>
</dbReference>
<keyword evidence="1" id="KW-1133">Transmembrane helix</keyword>
<keyword evidence="1" id="KW-0472">Membrane</keyword>
<evidence type="ECO:0000313" key="3">
    <source>
        <dbReference type="Proteomes" id="UP000026915"/>
    </source>
</evidence>
<keyword evidence="3" id="KW-1185">Reference proteome</keyword>
<proteinExistence type="predicted"/>
<evidence type="ECO:0000256" key="1">
    <source>
        <dbReference type="SAM" id="Phobius"/>
    </source>
</evidence>
<dbReference type="Proteomes" id="UP000026915">
    <property type="component" value="Chromosome 1"/>
</dbReference>